<gene>
    <name evidence="1" type="ORF">MCB1EB_1891</name>
</gene>
<accession>A0A2Z6EXC3</accession>
<dbReference type="RefSeq" id="WP_045364777.1">
    <property type="nucleotide sequence ID" value="NZ_AP018150.1"/>
</dbReference>
<name>A0A2Z6EXC3_9BURK</name>
<evidence type="ECO:0000313" key="1">
    <source>
        <dbReference type="EMBL" id="BBE10052.1"/>
    </source>
</evidence>
<dbReference type="EMBL" id="AP018150">
    <property type="protein sequence ID" value="BBE10052.1"/>
    <property type="molecule type" value="Genomic_DNA"/>
</dbReference>
<dbReference type="PANTHER" id="PTHR35564:SF4">
    <property type="entry name" value="CYTOPLASMIC PROTEIN"/>
    <property type="match status" value="1"/>
</dbReference>
<reference evidence="1 2" key="1">
    <citation type="journal article" date="2018" name="Microbes Environ.">
        <title>Comparative Genomic Insights into Endofungal Lifestyles of Two Bacterial Endosymbionts, Mycoavidus cysteinexigens and Burkholderia rhizoxinica.</title>
        <authorList>
            <person name="Sharmin D."/>
            <person name="Guo Y."/>
            <person name="Nishizawa T."/>
            <person name="Ohshima S."/>
            <person name="Sato Y."/>
            <person name="Takashima Y."/>
            <person name="Narisawa K."/>
            <person name="Ohta H."/>
        </authorList>
    </citation>
    <scope>NUCLEOTIDE SEQUENCE [LARGE SCALE GENOMIC DNA]</scope>
    <source>
        <strain evidence="1 2">B1-EB</strain>
    </source>
</reference>
<dbReference type="PANTHER" id="PTHR35564">
    <property type="match status" value="1"/>
</dbReference>
<proteinExistence type="predicted"/>
<dbReference type="InterPro" id="IPR010732">
    <property type="entry name" value="T6SS_TssG-like"/>
</dbReference>
<dbReference type="NCBIfam" id="TIGR03347">
    <property type="entry name" value="VI_chp_1"/>
    <property type="match status" value="1"/>
</dbReference>
<sequence>MPDTLKRLAYLAENIHRFDFFQALRLLECLSAEQPRLGESLRPAEDSVRLGQNVELTFAPTALAAFESWHENEEAASLKVNFFGLFGPNGPLPLHLTEYARDRARNAGDKTLVGFLDIFHHRMLSLFFRAWAVAQPVVSLDRPQSDRFSIYVRSLLGIGGASSPLPDAIPVFAKLHLAGILVMPTRHASGLRQILASFFALPTEIEEAVGDWIELPDDARSSLGVSGNNAELGISTILGRRVWDCQHKFRIVLGPLVWADYLRFLPGSDGLKQLRDWVDYYIRDGLKWELKLYLKKEEALPLRLGRQARLGYSSWLANQPLQQDPFIIFKPSTLCAGQEVLNARNQPFNSLW</sequence>
<dbReference type="KEGG" id="mcys:MCB1EB_1891"/>
<dbReference type="AlphaFoldDB" id="A0A2Z6EXC3"/>
<protein>
    <submittedName>
        <fullName evidence="1">Type VI secretion protein</fullName>
    </submittedName>
</protein>
<dbReference type="Pfam" id="PF06996">
    <property type="entry name" value="T6SS_TssG"/>
    <property type="match status" value="1"/>
</dbReference>
<organism evidence="1 2">
    <name type="scientific">Mycoavidus cysteinexigens</name>
    <dbReference type="NCBI Taxonomy" id="1553431"/>
    <lineage>
        <taxon>Bacteria</taxon>
        <taxon>Pseudomonadati</taxon>
        <taxon>Pseudomonadota</taxon>
        <taxon>Betaproteobacteria</taxon>
        <taxon>Burkholderiales</taxon>
        <taxon>Burkholderiaceae</taxon>
        <taxon>Mycoavidus</taxon>
    </lineage>
</organism>
<dbReference type="Proteomes" id="UP000282597">
    <property type="component" value="Chromosome"/>
</dbReference>
<evidence type="ECO:0000313" key="2">
    <source>
        <dbReference type="Proteomes" id="UP000282597"/>
    </source>
</evidence>
<keyword evidence="2" id="KW-1185">Reference proteome</keyword>